<dbReference type="EMBL" id="KB299944">
    <property type="protein sequence ID" value="ELU07409.1"/>
    <property type="molecule type" value="Genomic_DNA"/>
</dbReference>
<dbReference type="Pfam" id="PF02045">
    <property type="entry name" value="CBFB_NFYA"/>
    <property type="match status" value="1"/>
</dbReference>
<gene>
    <name evidence="8" type="ORF">CAPTEDRAFT_223273</name>
</gene>
<accession>R7ULI9</accession>
<evidence type="ECO:0000256" key="5">
    <source>
        <dbReference type="ARBA" id="ARBA00023163"/>
    </source>
</evidence>
<keyword evidence="6 7" id="KW-0539">Nucleus</keyword>
<sequence length="342" mass="36121">MEQTFQVVTQDAATTLANQGVTVMQGLQTGAGTQQIVQMNATGSSSNMFTSANGQQIPMLLQSQGAGQVIQLPGQNGQIQLVQTAGGQASQQPMVIQNQANTSLGNHIIQLPDGQTVICQPVQMNNAGDITQTATPAAAAAPQQSIQVPGGGVIQLPPNFLQQIVGGNTSAGSASTVTVPTSAASGQSPMIVNLASMVPGANNTATPAAVQKVATPEPESIDERDQPLYVNAKQYHRILKRRQARAKLEALGKIPKERRKYLHESRHVHAINRQRGEGGRFYSLGENGEIKKEKGADSKEAQIVISQNGTVTTFNASQLLIQDTGRRELVNIAPNPEPSNNS</sequence>
<evidence type="ECO:0000256" key="1">
    <source>
        <dbReference type="ARBA" id="ARBA00004123"/>
    </source>
</evidence>
<dbReference type="InterPro" id="IPR018362">
    <property type="entry name" value="CCAAT-binding_factor_CS"/>
</dbReference>
<evidence type="ECO:0000256" key="2">
    <source>
        <dbReference type="ARBA" id="ARBA00023015"/>
    </source>
</evidence>
<dbReference type="STRING" id="283909.R7ULI9"/>
<protein>
    <recommendedName>
        <fullName evidence="7">Nuclear transcription factor Y subunit</fullName>
    </recommendedName>
</protein>
<reference evidence="9" key="3">
    <citation type="submission" date="2015-06" db="UniProtKB">
        <authorList>
            <consortium name="EnsemblMetazoa"/>
        </authorList>
    </citation>
    <scope>IDENTIFICATION</scope>
</reference>
<keyword evidence="4" id="KW-0010">Activator</keyword>
<comment type="similarity">
    <text evidence="7">Belongs to the NFYA/HAP2 subunit family.</text>
</comment>
<dbReference type="HOGENOM" id="CLU_785874_0_0_1"/>
<dbReference type="Proteomes" id="UP000014760">
    <property type="component" value="Unassembled WGS sequence"/>
</dbReference>
<reference evidence="10" key="1">
    <citation type="submission" date="2012-12" db="EMBL/GenBank/DDBJ databases">
        <authorList>
            <person name="Hellsten U."/>
            <person name="Grimwood J."/>
            <person name="Chapman J.A."/>
            <person name="Shapiro H."/>
            <person name="Aerts A."/>
            <person name="Otillar R.P."/>
            <person name="Terry A.Y."/>
            <person name="Boore J.L."/>
            <person name="Simakov O."/>
            <person name="Marletaz F."/>
            <person name="Cho S.-J."/>
            <person name="Edsinger-Gonzales E."/>
            <person name="Havlak P."/>
            <person name="Kuo D.-H."/>
            <person name="Larsson T."/>
            <person name="Lv J."/>
            <person name="Arendt D."/>
            <person name="Savage R."/>
            <person name="Osoegawa K."/>
            <person name="de Jong P."/>
            <person name="Lindberg D.R."/>
            <person name="Seaver E.C."/>
            <person name="Weisblat D.A."/>
            <person name="Putnam N.H."/>
            <person name="Grigoriev I.V."/>
            <person name="Rokhsar D.S."/>
        </authorList>
    </citation>
    <scope>NUCLEOTIDE SEQUENCE</scope>
    <source>
        <strain evidence="10">I ESC-2004</strain>
    </source>
</reference>
<dbReference type="SMART" id="SM00521">
    <property type="entry name" value="CBF"/>
    <property type="match status" value="1"/>
</dbReference>
<dbReference type="GO" id="GO:0016602">
    <property type="term" value="C:CCAAT-binding factor complex"/>
    <property type="evidence" value="ECO:0007669"/>
    <property type="project" value="InterPro"/>
</dbReference>
<dbReference type="GO" id="GO:0003677">
    <property type="term" value="F:DNA binding"/>
    <property type="evidence" value="ECO:0007669"/>
    <property type="project" value="UniProtKB-KW"/>
</dbReference>
<dbReference type="PROSITE" id="PS00686">
    <property type="entry name" value="NFYA_HAP2_1"/>
    <property type="match status" value="1"/>
</dbReference>
<dbReference type="AlphaFoldDB" id="R7ULI9"/>
<dbReference type="Gene3D" id="6.10.250.2430">
    <property type="match status" value="1"/>
</dbReference>
<keyword evidence="10" id="KW-1185">Reference proteome</keyword>
<dbReference type="PANTHER" id="PTHR12632">
    <property type="entry name" value="TRANSCRIPTION FACTOR NF-Y ALPHA-RELATED"/>
    <property type="match status" value="1"/>
</dbReference>
<dbReference type="InterPro" id="IPR001289">
    <property type="entry name" value="NFYA"/>
</dbReference>
<dbReference type="EMBL" id="AMQN01007093">
    <property type="status" value="NOT_ANNOTATED_CDS"/>
    <property type="molecule type" value="Genomic_DNA"/>
</dbReference>
<organism evidence="8">
    <name type="scientific">Capitella teleta</name>
    <name type="common">Polychaete worm</name>
    <dbReference type="NCBI Taxonomy" id="283909"/>
    <lineage>
        <taxon>Eukaryota</taxon>
        <taxon>Metazoa</taxon>
        <taxon>Spiralia</taxon>
        <taxon>Lophotrochozoa</taxon>
        <taxon>Annelida</taxon>
        <taxon>Polychaeta</taxon>
        <taxon>Sedentaria</taxon>
        <taxon>Scolecida</taxon>
        <taxon>Capitellidae</taxon>
        <taxon>Capitella</taxon>
    </lineage>
</organism>
<evidence type="ECO:0000256" key="7">
    <source>
        <dbReference type="RuleBase" id="RU367155"/>
    </source>
</evidence>
<keyword evidence="3 7" id="KW-0238">DNA-binding</keyword>
<evidence type="ECO:0000313" key="8">
    <source>
        <dbReference type="EMBL" id="ELU07409.1"/>
    </source>
</evidence>
<evidence type="ECO:0000256" key="6">
    <source>
        <dbReference type="ARBA" id="ARBA00023242"/>
    </source>
</evidence>
<comment type="function">
    <text evidence="7">Component of the sequence-specific heterotrimeric transcription factor (NF-Y) which specifically recognizes a 5'-CCAAT-3' box motif found in the promoters of its target genes.</text>
</comment>
<dbReference type="PRINTS" id="PR00616">
    <property type="entry name" value="CCAATSUBUNTB"/>
</dbReference>
<comment type="subunit">
    <text evidence="7">Heterotrimer.</text>
</comment>
<evidence type="ECO:0000313" key="9">
    <source>
        <dbReference type="EnsemblMetazoa" id="CapteP223273"/>
    </source>
</evidence>
<evidence type="ECO:0000313" key="10">
    <source>
        <dbReference type="Proteomes" id="UP000014760"/>
    </source>
</evidence>
<proteinExistence type="inferred from homology"/>
<dbReference type="EnsemblMetazoa" id="CapteT223273">
    <property type="protein sequence ID" value="CapteP223273"/>
    <property type="gene ID" value="CapteG223273"/>
</dbReference>
<dbReference type="PROSITE" id="PS51152">
    <property type="entry name" value="NFYA_HAP2_2"/>
    <property type="match status" value="1"/>
</dbReference>
<dbReference type="OMA" id="AMMLPQA"/>
<name>R7ULI9_CAPTE</name>
<keyword evidence="5 7" id="KW-0804">Transcription</keyword>
<dbReference type="OrthoDB" id="1097733at2759"/>
<keyword evidence="2 7" id="KW-0805">Transcription regulation</keyword>
<evidence type="ECO:0000256" key="4">
    <source>
        <dbReference type="ARBA" id="ARBA00023159"/>
    </source>
</evidence>
<comment type="subcellular location">
    <subcellularLocation>
        <location evidence="1 7">Nucleus</location>
    </subcellularLocation>
</comment>
<evidence type="ECO:0000256" key="3">
    <source>
        <dbReference type="ARBA" id="ARBA00023125"/>
    </source>
</evidence>
<reference evidence="8 10" key="2">
    <citation type="journal article" date="2013" name="Nature">
        <title>Insights into bilaterian evolution from three spiralian genomes.</title>
        <authorList>
            <person name="Simakov O."/>
            <person name="Marletaz F."/>
            <person name="Cho S.J."/>
            <person name="Edsinger-Gonzales E."/>
            <person name="Havlak P."/>
            <person name="Hellsten U."/>
            <person name="Kuo D.H."/>
            <person name="Larsson T."/>
            <person name="Lv J."/>
            <person name="Arendt D."/>
            <person name="Savage R."/>
            <person name="Osoegawa K."/>
            <person name="de Jong P."/>
            <person name="Grimwood J."/>
            <person name="Chapman J.A."/>
            <person name="Shapiro H."/>
            <person name="Aerts A."/>
            <person name="Otillar R.P."/>
            <person name="Terry A.Y."/>
            <person name="Boore J.L."/>
            <person name="Grigoriev I.V."/>
            <person name="Lindberg D.R."/>
            <person name="Seaver E.C."/>
            <person name="Weisblat D.A."/>
            <person name="Putnam N.H."/>
            <person name="Rokhsar D.S."/>
        </authorList>
    </citation>
    <scope>NUCLEOTIDE SEQUENCE</scope>
    <source>
        <strain evidence="8 10">I ESC-2004</strain>
    </source>
</reference>
<dbReference type="GO" id="GO:0003700">
    <property type="term" value="F:DNA-binding transcription factor activity"/>
    <property type="evidence" value="ECO:0007669"/>
    <property type="project" value="UniProtKB-UniRule"/>
</dbReference>